<dbReference type="Proteomes" id="UP000229631">
    <property type="component" value="Unassembled WGS sequence"/>
</dbReference>
<evidence type="ECO:0000313" key="2">
    <source>
        <dbReference type="EMBL" id="PIV00678.1"/>
    </source>
</evidence>
<sequence length="711" mass="82380">MTEGQEGMPGPEVKPSGNQPEAQVFQPSWVLEKQGEFTDPFLQRTVGILHKTPEIMLSRNRIESIYFKIQDKIIDGEVDETEADTLMARISARIEEIDRATVPVSPNAPDEGRLINAVDKVVQAAESMSTTTQELLNLMRNSGQLQPSLTPEQIVQMTATQISTFLTAYSRQENERLRGLFGRLPPELEESRWVDVEYDQEFYTRFQPNQEPNFYTALGTEQIKIWDARWRLARAAYVKKVLGAQPEKLCENQDLIELTKEQMETLYQTPGVKHALEWYASAIVLPVREQKVGGKILLDCESGKDLEEFRKIMRENLNGVQKWDKMRLIGEGRTEAEAEQKAQERELSEAEKKSADAIAWNWICCGNLVESIDSRYSVVKIKIRETEVDKWRRRGAFIRERRYQNDRGETVRTYTAIIKGLGRHENLAPAVCSDDLRAVFHPQEKAEDKYRNNQEWGNFGRWGAAQLRRIKNEFREYFDGERDKKKRAKIVFEPARIKEEFWVARFEERNEEIEGERKTTREVIVKAPECYPVISMKSFFETYQDSDSRKTTLLEKLISGQPIDWKEVQADPWKTNYLTVRLRKAVGFFGVFTMASKEGWARALLDIYTRLNSKEVLKDYYEGTLDLPTQRLGQEAERLAYYHFHNLKVWADYAVQGGVGRPQDRLVTDPYSTSLLGQTIGENRRVHEHHLRRPQVGYLDEGESLLIVSVV</sequence>
<dbReference type="AlphaFoldDB" id="A0A2M7BC47"/>
<feature type="region of interest" description="Disordered" evidence="1">
    <location>
        <begin position="1"/>
        <end position="20"/>
    </location>
</feature>
<comment type="caution">
    <text evidence="2">The sequence shown here is derived from an EMBL/GenBank/DDBJ whole genome shotgun (WGS) entry which is preliminary data.</text>
</comment>
<reference evidence="3" key="1">
    <citation type="submission" date="2017-09" db="EMBL/GenBank/DDBJ databases">
        <title>Depth-based differentiation of microbial function through sediment-hosted aquifers and enrichment of novel symbionts in the deep terrestrial subsurface.</title>
        <authorList>
            <person name="Probst A.J."/>
            <person name="Ladd B."/>
            <person name="Jarett J.K."/>
            <person name="Geller-Mcgrath D.E."/>
            <person name="Sieber C.M.K."/>
            <person name="Emerson J.B."/>
            <person name="Anantharaman K."/>
            <person name="Thomas B.C."/>
            <person name="Malmstrom R."/>
            <person name="Stieglmeier M."/>
            <person name="Klingl A."/>
            <person name="Woyke T."/>
            <person name="Ryan C.M."/>
            <person name="Banfield J.F."/>
        </authorList>
    </citation>
    <scope>NUCLEOTIDE SEQUENCE [LARGE SCALE GENOMIC DNA]</scope>
</reference>
<accession>A0A2M7BC47</accession>
<evidence type="ECO:0000256" key="1">
    <source>
        <dbReference type="SAM" id="MobiDB-lite"/>
    </source>
</evidence>
<evidence type="ECO:0000313" key="3">
    <source>
        <dbReference type="Proteomes" id="UP000229631"/>
    </source>
</evidence>
<dbReference type="EMBL" id="PEVC01000045">
    <property type="protein sequence ID" value="PIV00678.1"/>
    <property type="molecule type" value="Genomic_DNA"/>
</dbReference>
<protein>
    <submittedName>
        <fullName evidence="2">Uncharacterized protein</fullName>
    </submittedName>
</protein>
<proteinExistence type="predicted"/>
<organism evidence="2 3">
    <name type="scientific">Candidatus Shapirobacteria bacterium CG03_land_8_20_14_0_80_39_12</name>
    <dbReference type="NCBI Taxonomy" id="1974879"/>
    <lineage>
        <taxon>Bacteria</taxon>
        <taxon>Candidatus Shapironibacteriota</taxon>
    </lineage>
</organism>
<name>A0A2M7BC47_9BACT</name>
<gene>
    <name evidence="2" type="ORF">COS54_02445</name>
</gene>